<dbReference type="Pfam" id="PF00646">
    <property type="entry name" value="F-box"/>
    <property type="match status" value="1"/>
</dbReference>
<dbReference type="CDD" id="cd22160">
    <property type="entry name" value="F-box_AtFBL13-like"/>
    <property type="match status" value="1"/>
</dbReference>
<dbReference type="InterPro" id="IPR053781">
    <property type="entry name" value="F-box_AtFBL13-like"/>
</dbReference>
<evidence type="ECO:0000313" key="3">
    <source>
        <dbReference type="Proteomes" id="UP001152523"/>
    </source>
</evidence>
<dbReference type="Pfam" id="PF23622">
    <property type="entry name" value="LRR_At1g61320_AtMIF1"/>
    <property type="match status" value="1"/>
</dbReference>
<dbReference type="Gene3D" id="3.80.10.10">
    <property type="entry name" value="Ribonuclease Inhibitor"/>
    <property type="match status" value="1"/>
</dbReference>
<dbReference type="PANTHER" id="PTHR34145">
    <property type="entry name" value="OS02G0105600 PROTEIN"/>
    <property type="match status" value="1"/>
</dbReference>
<keyword evidence="3" id="KW-1185">Reference proteome</keyword>
<dbReference type="SMART" id="SM00256">
    <property type="entry name" value="FBOX"/>
    <property type="match status" value="1"/>
</dbReference>
<feature type="domain" description="F-box" evidence="1">
    <location>
        <begin position="5"/>
        <end position="45"/>
    </location>
</feature>
<comment type="caution">
    <text evidence="2">The sequence shown here is derived from an EMBL/GenBank/DDBJ whole genome shotgun (WGS) entry which is preliminary data.</text>
</comment>
<proteinExistence type="predicted"/>
<dbReference type="InterPro" id="IPR055357">
    <property type="entry name" value="LRR_At1g61320_AtMIF1"/>
</dbReference>
<reference evidence="2" key="1">
    <citation type="submission" date="2022-07" db="EMBL/GenBank/DDBJ databases">
        <authorList>
            <person name="Macas J."/>
            <person name="Novak P."/>
            <person name="Neumann P."/>
        </authorList>
    </citation>
    <scope>NUCLEOTIDE SEQUENCE</scope>
</reference>
<name>A0AAV0DLP2_9ASTE</name>
<dbReference type="Gene3D" id="1.20.1280.50">
    <property type="match status" value="1"/>
</dbReference>
<protein>
    <recommendedName>
        <fullName evidence="1">F-box domain-containing protein</fullName>
    </recommendedName>
</protein>
<dbReference type="PANTHER" id="PTHR34145:SF68">
    <property type="entry name" value="FBD DOMAIN-CONTAINING PROTEIN"/>
    <property type="match status" value="1"/>
</dbReference>
<dbReference type="Proteomes" id="UP001152523">
    <property type="component" value="Unassembled WGS sequence"/>
</dbReference>
<dbReference type="InterPro" id="IPR032675">
    <property type="entry name" value="LRR_dom_sf"/>
</dbReference>
<dbReference type="SUPFAM" id="SSF52047">
    <property type="entry name" value="RNI-like"/>
    <property type="match status" value="1"/>
</dbReference>
<evidence type="ECO:0000313" key="2">
    <source>
        <dbReference type="EMBL" id="CAH9100306.1"/>
    </source>
</evidence>
<dbReference type="SUPFAM" id="SSF81383">
    <property type="entry name" value="F-box domain"/>
    <property type="match status" value="1"/>
</dbReference>
<gene>
    <name evidence="2" type="ORF">CEPIT_LOCUS15242</name>
</gene>
<dbReference type="InterPro" id="IPR036047">
    <property type="entry name" value="F-box-like_dom_sf"/>
</dbReference>
<sequence length="450" mass="51202">MISRLSDETLIDILSYLSLKEAVMTSVLSRRWRYLWRYTYRRWDFDVSNNTSLFLMSCNGNPRHVVRSKYVQWVSTVLQLHLGSHLDELRIRFDMDNVIRNSPGLVWWLVFACLKRVQRLEVDLSNRLGINTLREDKALFPSPAGLSLYRCCKLNLPPSPFPCPILDFSSLISLSLNYVNVYADTLAHLLSNCPLLRHLSVKSSDTMYSSNKNLPPFKSTSLESLEIVQSNFMQKEMEICAPNLVSFAFVGRNIAISFKNAVSSSLTELTVGMDYGVSFLLDPFKQHSIFLSQIEKLKMVFNDTARCFLGKTVPSKFPNMNNLKYLEVRWEASGSSSFLFPLTLVKAAPSLCTLKIEMVLSQPFASEAELDREHPVATRTQHKCLKRVELVGFYSCAVTLCMLSRLINIAGVSLEKVMIKFDAENRSFFALQRLKAVTDNLSSTVELMVS</sequence>
<dbReference type="AlphaFoldDB" id="A0AAV0DLP2"/>
<dbReference type="InterPro" id="IPR001810">
    <property type="entry name" value="F-box_dom"/>
</dbReference>
<evidence type="ECO:0000259" key="1">
    <source>
        <dbReference type="SMART" id="SM00256"/>
    </source>
</evidence>
<accession>A0AAV0DLP2</accession>
<dbReference type="EMBL" id="CAMAPF010000108">
    <property type="protein sequence ID" value="CAH9100306.1"/>
    <property type="molecule type" value="Genomic_DNA"/>
</dbReference>
<dbReference type="InterPro" id="IPR053772">
    <property type="entry name" value="At1g61320/At1g61330-like"/>
</dbReference>
<organism evidence="2 3">
    <name type="scientific">Cuscuta epithymum</name>
    <dbReference type="NCBI Taxonomy" id="186058"/>
    <lineage>
        <taxon>Eukaryota</taxon>
        <taxon>Viridiplantae</taxon>
        <taxon>Streptophyta</taxon>
        <taxon>Embryophyta</taxon>
        <taxon>Tracheophyta</taxon>
        <taxon>Spermatophyta</taxon>
        <taxon>Magnoliopsida</taxon>
        <taxon>eudicotyledons</taxon>
        <taxon>Gunneridae</taxon>
        <taxon>Pentapetalae</taxon>
        <taxon>asterids</taxon>
        <taxon>lamiids</taxon>
        <taxon>Solanales</taxon>
        <taxon>Convolvulaceae</taxon>
        <taxon>Cuscuteae</taxon>
        <taxon>Cuscuta</taxon>
        <taxon>Cuscuta subgen. Cuscuta</taxon>
    </lineage>
</organism>